<sequence>MPDRSRTRGRTDARLTPAGRGAGLRDGARVTPAGSRASDQDRTGHAARREPHETPGDSPLTLTYVMKHQPTKEPQP</sequence>
<comment type="caution">
    <text evidence="2">The sequence shown here is derived from an EMBL/GenBank/DDBJ whole genome shotgun (WGS) entry which is preliminary data.</text>
</comment>
<proteinExistence type="predicted"/>
<feature type="compositionally biased region" description="Basic and acidic residues" evidence="1">
    <location>
        <begin position="38"/>
        <end position="55"/>
    </location>
</feature>
<dbReference type="EMBL" id="BAABKB010000043">
    <property type="protein sequence ID" value="GAA5034685.1"/>
    <property type="molecule type" value="Genomic_DNA"/>
</dbReference>
<protein>
    <submittedName>
        <fullName evidence="2">Uncharacterized protein</fullName>
    </submittedName>
</protein>
<accession>A0ABP9JLW5</accession>
<feature type="compositionally biased region" description="Basic and acidic residues" evidence="1">
    <location>
        <begin position="1"/>
        <end position="13"/>
    </location>
</feature>
<dbReference type="Proteomes" id="UP001501759">
    <property type="component" value="Unassembled WGS sequence"/>
</dbReference>
<gene>
    <name evidence="2" type="ORF">GCM10023335_79470</name>
</gene>
<evidence type="ECO:0000313" key="2">
    <source>
        <dbReference type="EMBL" id="GAA5034685.1"/>
    </source>
</evidence>
<keyword evidence="3" id="KW-1185">Reference proteome</keyword>
<evidence type="ECO:0000256" key="1">
    <source>
        <dbReference type="SAM" id="MobiDB-lite"/>
    </source>
</evidence>
<name>A0ABP9JLW5_9ACTN</name>
<evidence type="ECO:0000313" key="3">
    <source>
        <dbReference type="Proteomes" id="UP001501759"/>
    </source>
</evidence>
<organism evidence="2 3">
    <name type="scientific">Streptomyces siamensis</name>
    <dbReference type="NCBI Taxonomy" id="1274986"/>
    <lineage>
        <taxon>Bacteria</taxon>
        <taxon>Bacillati</taxon>
        <taxon>Actinomycetota</taxon>
        <taxon>Actinomycetes</taxon>
        <taxon>Kitasatosporales</taxon>
        <taxon>Streptomycetaceae</taxon>
        <taxon>Streptomyces</taxon>
    </lineage>
</organism>
<feature type="region of interest" description="Disordered" evidence="1">
    <location>
        <begin position="1"/>
        <end position="76"/>
    </location>
</feature>
<reference evidence="3" key="1">
    <citation type="journal article" date="2019" name="Int. J. Syst. Evol. Microbiol.">
        <title>The Global Catalogue of Microorganisms (GCM) 10K type strain sequencing project: providing services to taxonomists for standard genome sequencing and annotation.</title>
        <authorList>
            <consortium name="The Broad Institute Genomics Platform"/>
            <consortium name="The Broad Institute Genome Sequencing Center for Infectious Disease"/>
            <person name="Wu L."/>
            <person name="Ma J."/>
        </authorList>
    </citation>
    <scope>NUCLEOTIDE SEQUENCE [LARGE SCALE GENOMIC DNA]</scope>
    <source>
        <strain evidence="3">JCM 18409</strain>
    </source>
</reference>